<evidence type="ECO:0000313" key="3">
    <source>
        <dbReference type="Proteomes" id="UP001189429"/>
    </source>
</evidence>
<sequence length="586" mass="60323">MAGPRYSPVAAAGGCRWPAAWLPARRAAAVALGVLLLAGCLAAALTGPAAAAARRRRRGRAPAGGEEVSLQEKFGLDEVMSTLDHVVNGWNQSQQVQESWSEPAGWLQNASDATLKQVQERWPEYVDWLQSSANETQRQAGGLLASVNLTGITQGQAAELLESMNQSARGVGAQATRFLDRMNQSAQAVAQNGGPEGMMAGGMIDAQNIGKMLSSTDWDDVNSWEDIKKEFGKVQGNRPGLYAQYAQAESAAVAGDIEVDFVWTQVPHAAVGQGVGVFASLQFGLEAGGGGYFGMQVVSAGAMDVLGVQSAPAETHAAIFSCWDLDPEHKVEALGPNCQRFDGEGTGGHCKIPFSIDANGKYTVRLHVEGHNASHGALKGEVVNPSTGQTIELGSLLLPNADGVPEGWGKIKTQSGAFLEFFKGTGCDDQPVASVGLVGPYFEQRSLSPPSAKAQYAPGCPWSDVSGCVPGEGCASPHVQLTGGGATQRTTADGEDLWTGSPAQGAPEAGCVDKDADIVQAALAIGKTISGCAEAASYCTGPLYGAIVTKLCCATCAGSGGGGALPTALPGLQLAGALPFGGPEAQ</sequence>
<proteinExistence type="predicted"/>
<reference evidence="2" key="1">
    <citation type="submission" date="2023-10" db="EMBL/GenBank/DDBJ databases">
        <authorList>
            <person name="Chen Y."/>
            <person name="Shah S."/>
            <person name="Dougan E. K."/>
            <person name="Thang M."/>
            <person name="Chan C."/>
        </authorList>
    </citation>
    <scope>NUCLEOTIDE SEQUENCE [LARGE SCALE GENOMIC DNA]</scope>
</reference>
<keyword evidence="1" id="KW-0812">Transmembrane</keyword>
<keyword evidence="1" id="KW-0472">Membrane</keyword>
<dbReference type="EMBL" id="CAUYUJ010014706">
    <property type="protein sequence ID" value="CAK0844982.1"/>
    <property type="molecule type" value="Genomic_DNA"/>
</dbReference>
<keyword evidence="1" id="KW-1133">Transmembrane helix</keyword>
<organism evidence="2 3">
    <name type="scientific">Prorocentrum cordatum</name>
    <dbReference type="NCBI Taxonomy" id="2364126"/>
    <lineage>
        <taxon>Eukaryota</taxon>
        <taxon>Sar</taxon>
        <taxon>Alveolata</taxon>
        <taxon>Dinophyceae</taxon>
        <taxon>Prorocentrales</taxon>
        <taxon>Prorocentraceae</taxon>
        <taxon>Prorocentrum</taxon>
    </lineage>
</organism>
<dbReference type="InterPro" id="IPR021862">
    <property type="entry name" value="DUF3472"/>
</dbReference>
<keyword evidence="3" id="KW-1185">Reference proteome</keyword>
<comment type="caution">
    <text evidence="2">The sequence shown here is derived from an EMBL/GenBank/DDBJ whole genome shotgun (WGS) entry which is preliminary data.</text>
</comment>
<dbReference type="Proteomes" id="UP001189429">
    <property type="component" value="Unassembled WGS sequence"/>
</dbReference>
<protein>
    <submittedName>
        <fullName evidence="2">Uncharacterized protein</fullName>
    </submittedName>
</protein>
<accession>A0ABN9TGN0</accession>
<dbReference type="Pfam" id="PF11958">
    <property type="entry name" value="DUF3472"/>
    <property type="match status" value="1"/>
</dbReference>
<name>A0ABN9TGN0_9DINO</name>
<gene>
    <name evidence="2" type="ORF">PCOR1329_LOCUS38914</name>
</gene>
<evidence type="ECO:0000313" key="2">
    <source>
        <dbReference type="EMBL" id="CAK0844982.1"/>
    </source>
</evidence>
<evidence type="ECO:0000256" key="1">
    <source>
        <dbReference type="SAM" id="Phobius"/>
    </source>
</evidence>
<feature type="transmembrane region" description="Helical" evidence="1">
    <location>
        <begin position="27"/>
        <end position="51"/>
    </location>
</feature>